<proteinExistence type="inferred from homology"/>
<dbReference type="STRING" id="41688.A0A2N3N7W7"/>
<dbReference type="InterPro" id="IPR044492">
    <property type="entry name" value="P_typ_ATPase_HD_dom"/>
</dbReference>
<evidence type="ECO:0000256" key="1">
    <source>
        <dbReference type="ARBA" id="ARBA00001946"/>
    </source>
</evidence>
<evidence type="ECO:0000256" key="6">
    <source>
        <dbReference type="ARBA" id="ARBA00022692"/>
    </source>
</evidence>
<dbReference type="Pfam" id="PF13246">
    <property type="entry name" value="Cation_ATPase"/>
    <property type="match status" value="1"/>
</dbReference>
<dbReference type="Pfam" id="PF08282">
    <property type="entry name" value="Hydrolase_3"/>
    <property type="match status" value="1"/>
</dbReference>
<dbReference type="SUPFAM" id="SSF81665">
    <property type="entry name" value="Calcium ATPase, transmembrane domain M"/>
    <property type="match status" value="1"/>
</dbReference>
<evidence type="ECO:0000256" key="13">
    <source>
        <dbReference type="ARBA" id="ARBA00022989"/>
    </source>
</evidence>
<dbReference type="FunCoup" id="A0A2N3N7W7">
    <property type="interactions" value="33"/>
</dbReference>
<evidence type="ECO:0000256" key="5">
    <source>
        <dbReference type="ARBA" id="ARBA00022538"/>
    </source>
</evidence>
<dbReference type="InterPro" id="IPR018303">
    <property type="entry name" value="ATPase_P-typ_P_site"/>
</dbReference>
<dbReference type="InterPro" id="IPR008250">
    <property type="entry name" value="ATPase_P-typ_transduc_dom_A_sf"/>
</dbReference>
<dbReference type="NCBIfam" id="TIGR01494">
    <property type="entry name" value="ATPase_P-type"/>
    <property type="match status" value="2"/>
</dbReference>
<dbReference type="InterPro" id="IPR001757">
    <property type="entry name" value="P_typ_ATPase"/>
</dbReference>
<reference evidence="24 25" key="1">
    <citation type="journal article" date="2017" name="G3 (Bethesda)">
        <title>First Draft Genome Sequence of the Pathogenic Fungus Lomentospora prolificans (Formerly Scedosporium prolificans).</title>
        <authorList>
            <person name="Luo R."/>
            <person name="Zimin A."/>
            <person name="Workman R."/>
            <person name="Fan Y."/>
            <person name="Pertea G."/>
            <person name="Grossman N."/>
            <person name="Wear M.P."/>
            <person name="Jia B."/>
            <person name="Miller H."/>
            <person name="Casadevall A."/>
            <person name="Timp W."/>
            <person name="Zhang S.X."/>
            <person name="Salzberg S.L."/>
        </authorList>
    </citation>
    <scope>NUCLEOTIDE SEQUENCE [LARGE SCALE GENOMIC DNA]</scope>
    <source>
        <strain evidence="24 25">JHH-5317</strain>
    </source>
</reference>
<keyword evidence="4" id="KW-1003">Cell membrane</keyword>
<dbReference type="VEuPathDB" id="FungiDB:jhhlp_004903"/>
<feature type="transmembrane region" description="Helical" evidence="22">
    <location>
        <begin position="830"/>
        <end position="850"/>
    </location>
</feature>
<dbReference type="SUPFAM" id="SSF56784">
    <property type="entry name" value="HAD-like"/>
    <property type="match status" value="1"/>
</dbReference>
<dbReference type="SFLD" id="SFLDG00002">
    <property type="entry name" value="C1.7:_P-type_atpase_like"/>
    <property type="match status" value="1"/>
</dbReference>
<dbReference type="Gene3D" id="3.40.1110.10">
    <property type="entry name" value="Calcium-transporting ATPase, cytoplasmic domain N"/>
    <property type="match status" value="1"/>
</dbReference>
<feature type="transmembrane region" description="Helical" evidence="22">
    <location>
        <begin position="803"/>
        <end position="824"/>
    </location>
</feature>
<dbReference type="PROSITE" id="PS00154">
    <property type="entry name" value="ATPASE_E1_E2"/>
    <property type="match status" value="1"/>
</dbReference>
<dbReference type="Proteomes" id="UP000233524">
    <property type="component" value="Unassembled WGS sequence"/>
</dbReference>
<keyword evidence="14" id="KW-0915">Sodium</keyword>
<evidence type="ECO:0000256" key="3">
    <source>
        <dbReference type="ARBA" id="ARBA00022448"/>
    </source>
</evidence>
<dbReference type="InterPro" id="IPR023299">
    <property type="entry name" value="ATPase_P-typ_cyto_dom_N"/>
</dbReference>
<keyword evidence="6 22" id="KW-0812">Transmembrane</keyword>
<comment type="caution">
    <text evidence="24">The sequence shown here is derived from an EMBL/GenBank/DDBJ whole genome shotgun (WGS) entry which is preliminary data.</text>
</comment>
<sequence>MDQVQHVSGQANKPLPRPPHALAAREVVHLLEVNEQTGLNSSEAEKRLGEYGPNELLKEKNAQPLKIFIRQIANAMTLVLVLAMSASFGIQAWIEGGVMAAIIVLNIVIGFFQDYQAARTIDALGALTSPTAKVIREGKTVVVDSASVVPGDIVELKMGDSVPADVRLIEALNFEADEALLTGESLPIRKDPEMTFEDETGPGDRINVAFSSTVVTKGRARGVVFATGMYTEIGLIAAALRAASSGNRASAHRNADGKITLWSYVVYSFEVVWGVIGGFLGVTVGTPLQRKLSWLFLYIFGFAVVCAIVVLGANKFSTRSDVIIYAVAVAVGTLPVSLILVLTITMAAGTKAMVDRNVVVRQLSSLEALGGVTNICSDKTGTLTQGRMVVRMAWLPSIGTYSVTTTQNPYDPTTGELKLTHVQPKDLHSPKGAEAVVDKVDPTKEPTDKPALQTYLNIASLANLATLQRVADSETEKPGEWSAHGDPTEVALQVFVTRFGWNRLTLSTEANPNARWKQIGELPFDSEVKRMSVICEDTQSPNKEIHMFTKGATERVVGRCSKIALGDGEPVPLDEKIMSDIHDNMEALASHGLRVLALASKSGLAPITEEEHKKGLDRATYEQDLILRGLVGIYDPPRPESQASVRACHRAGINVHMLTGDHPHTARAIASEVSILPPESKISQMPADVTRTMVMTAHQFDAMTDEELDALPQLPLVVARCSPTTKVRMIAALHRRKRYVAMTGDGVNDSPSLKYADVGIAMGQNGSDVAKNSSDIILTDDNFASILNAIDEGRRIFDNIQKFILHVLAANVGLVITLLTGLAFKDATSISIFQITPVEILFMLLVAGAFTETGLGFERASPDVLRRPPHNLKYGVFTPEFITDLIVYGLIMAACLLGSFVIVLFGFNGGDLGRDCNLEYSDQCEPVFRARATCYTTMMWVFLFFAWELVDSRRSFFDGILKSPRDWALGLWGNPFLFWSVTIGFFITIPTLYVPVINTVVFMHTGITWEWAVVVIAVLFFFVTAESYKWGKRVWLRRHGLAPKKGDEEDAYFSTSTDYM</sequence>
<evidence type="ECO:0000256" key="11">
    <source>
        <dbReference type="ARBA" id="ARBA00022958"/>
    </source>
</evidence>
<feature type="transmembrane region" description="Helical" evidence="22">
    <location>
        <begin position="223"/>
        <end position="244"/>
    </location>
</feature>
<protein>
    <recommendedName>
        <fullName evidence="19">P-type Na(+) transporter</fullName>
        <ecNumber evidence="19">7.2.2.3</ecNumber>
    </recommendedName>
</protein>
<evidence type="ECO:0000256" key="14">
    <source>
        <dbReference type="ARBA" id="ARBA00023053"/>
    </source>
</evidence>
<dbReference type="AlphaFoldDB" id="A0A2N3N7W7"/>
<comment type="similarity">
    <text evidence="18">Belongs to the cation transport ATPase (P-type) (TC 3.A.3) family. Type IID subfamily.</text>
</comment>
<gene>
    <name evidence="24" type="ORF">jhhlp_004903</name>
</gene>
<keyword evidence="15" id="KW-0406">Ion transport</keyword>
<keyword evidence="25" id="KW-1185">Reference proteome</keyword>
<dbReference type="PANTHER" id="PTHR42861">
    <property type="entry name" value="CALCIUM-TRANSPORTING ATPASE"/>
    <property type="match status" value="1"/>
</dbReference>
<feature type="transmembrane region" description="Helical" evidence="22">
    <location>
        <begin position="927"/>
        <end position="947"/>
    </location>
</feature>
<dbReference type="SUPFAM" id="SSF81660">
    <property type="entry name" value="Metal cation-transporting ATPase, ATP-binding domain N"/>
    <property type="match status" value="1"/>
</dbReference>
<evidence type="ECO:0000256" key="12">
    <source>
        <dbReference type="ARBA" id="ARBA00022967"/>
    </source>
</evidence>
<evidence type="ECO:0000256" key="20">
    <source>
        <dbReference type="ARBA" id="ARBA00048599"/>
    </source>
</evidence>
<evidence type="ECO:0000256" key="15">
    <source>
        <dbReference type="ARBA" id="ARBA00023065"/>
    </source>
</evidence>
<feature type="transmembrane region" description="Helical" evidence="22">
    <location>
        <begin position="292"/>
        <end position="311"/>
    </location>
</feature>
<dbReference type="EMBL" id="NLAX01000095">
    <property type="protein sequence ID" value="PKS08518.1"/>
    <property type="molecule type" value="Genomic_DNA"/>
</dbReference>
<evidence type="ECO:0000313" key="24">
    <source>
        <dbReference type="EMBL" id="PKS08518.1"/>
    </source>
</evidence>
<accession>A0A2N3N7W7</accession>
<dbReference type="InterPro" id="IPR004014">
    <property type="entry name" value="ATPase_P-typ_cation-transptr_N"/>
</dbReference>
<feature type="transmembrane region" description="Helical" evidence="22">
    <location>
        <begin position="967"/>
        <end position="989"/>
    </location>
</feature>
<dbReference type="GO" id="GO:0016887">
    <property type="term" value="F:ATP hydrolysis activity"/>
    <property type="evidence" value="ECO:0007669"/>
    <property type="project" value="InterPro"/>
</dbReference>
<dbReference type="GO" id="GO:0046872">
    <property type="term" value="F:metal ion binding"/>
    <property type="evidence" value="ECO:0007669"/>
    <property type="project" value="UniProtKB-KW"/>
</dbReference>
<dbReference type="EC" id="7.2.2.3" evidence="19"/>
<dbReference type="FunFam" id="3.40.50.1000:FF:000047">
    <property type="entry name" value="Sodium P-type ATPase"/>
    <property type="match status" value="1"/>
</dbReference>
<dbReference type="Pfam" id="PF00122">
    <property type="entry name" value="E1-E2_ATPase"/>
    <property type="match status" value="1"/>
</dbReference>
<evidence type="ECO:0000256" key="10">
    <source>
        <dbReference type="ARBA" id="ARBA00022842"/>
    </source>
</evidence>
<comment type="subcellular location">
    <subcellularLocation>
        <location evidence="2">Cell membrane</location>
        <topology evidence="2">Multi-pass membrane protein</topology>
    </subcellularLocation>
</comment>
<keyword evidence="10" id="KW-0460">Magnesium</keyword>
<dbReference type="InParanoid" id="A0A2N3N7W7"/>
<dbReference type="GO" id="GO:0005524">
    <property type="term" value="F:ATP binding"/>
    <property type="evidence" value="ECO:0007669"/>
    <property type="project" value="UniProtKB-KW"/>
</dbReference>
<evidence type="ECO:0000256" key="4">
    <source>
        <dbReference type="ARBA" id="ARBA00022475"/>
    </source>
</evidence>
<comment type="catalytic activity">
    <reaction evidence="21">
        <text>Na(+)(in) + ATP + H2O = Na(+)(out) + ADP + phosphate + H(+)</text>
        <dbReference type="Rhea" id="RHEA:14633"/>
        <dbReference type="ChEBI" id="CHEBI:15377"/>
        <dbReference type="ChEBI" id="CHEBI:15378"/>
        <dbReference type="ChEBI" id="CHEBI:29101"/>
        <dbReference type="ChEBI" id="CHEBI:30616"/>
        <dbReference type="ChEBI" id="CHEBI:43474"/>
        <dbReference type="ChEBI" id="CHEBI:456216"/>
        <dbReference type="EC" id="7.2.2.3"/>
    </reaction>
    <physiologicalReaction direction="left-to-right" evidence="21">
        <dbReference type="Rhea" id="RHEA:14634"/>
    </physiologicalReaction>
</comment>
<dbReference type="GO" id="GO:0008554">
    <property type="term" value="F:P-type sodium transporter activity"/>
    <property type="evidence" value="ECO:0007669"/>
    <property type="project" value="UniProtKB-EC"/>
</dbReference>
<dbReference type="FunFam" id="3.40.50.1000:FF:000001">
    <property type="entry name" value="Phospholipid-transporting ATPase IC"/>
    <property type="match status" value="1"/>
</dbReference>
<dbReference type="InterPro" id="IPR006414">
    <property type="entry name" value="P-type_ATPase_IID"/>
</dbReference>
<dbReference type="Gene3D" id="1.20.1110.10">
    <property type="entry name" value="Calcium-transporting ATPase, transmembrane domain"/>
    <property type="match status" value="2"/>
</dbReference>
<dbReference type="Pfam" id="PF00690">
    <property type="entry name" value="Cation_ATPase_N"/>
    <property type="match status" value="1"/>
</dbReference>
<keyword evidence="11" id="KW-0630">Potassium</keyword>
<evidence type="ECO:0000256" key="16">
    <source>
        <dbReference type="ARBA" id="ARBA00023136"/>
    </source>
</evidence>
<evidence type="ECO:0000313" key="25">
    <source>
        <dbReference type="Proteomes" id="UP000233524"/>
    </source>
</evidence>
<keyword evidence="16 22" id="KW-0472">Membrane</keyword>
<name>A0A2N3N7W7_9PEZI</name>
<dbReference type="Gene3D" id="2.70.150.10">
    <property type="entry name" value="Calcium-transporting ATPase, cytoplasmic transduction domain A"/>
    <property type="match status" value="1"/>
</dbReference>
<keyword evidence="5" id="KW-0633">Potassium transport</keyword>
<dbReference type="NCBIfam" id="TIGR01523">
    <property type="entry name" value="ATPase-IID_K-Na"/>
    <property type="match status" value="1"/>
</dbReference>
<evidence type="ECO:0000256" key="9">
    <source>
        <dbReference type="ARBA" id="ARBA00022840"/>
    </source>
</evidence>
<organism evidence="24 25">
    <name type="scientific">Lomentospora prolificans</name>
    <dbReference type="NCBI Taxonomy" id="41688"/>
    <lineage>
        <taxon>Eukaryota</taxon>
        <taxon>Fungi</taxon>
        <taxon>Dikarya</taxon>
        <taxon>Ascomycota</taxon>
        <taxon>Pezizomycotina</taxon>
        <taxon>Sordariomycetes</taxon>
        <taxon>Hypocreomycetidae</taxon>
        <taxon>Microascales</taxon>
        <taxon>Microascaceae</taxon>
        <taxon>Lomentospora</taxon>
    </lineage>
</organism>
<feature type="transmembrane region" description="Helical" evidence="22">
    <location>
        <begin position="885"/>
        <end position="907"/>
    </location>
</feature>
<feature type="transmembrane region" description="Helical" evidence="22">
    <location>
        <begin position="67"/>
        <end position="86"/>
    </location>
</feature>
<keyword evidence="13 22" id="KW-1133">Transmembrane helix</keyword>
<dbReference type="FunFam" id="1.20.1110.10:FF:000015">
    <property type="entry name" value="Sodium ion P-type ATPase"/>
    <property type="match status" value="1"/>
</dbReference>
<dbReference type="InterPro" id="IPR023298">
    <property type="entry name" value="ATPase_P-typ_TM_dom_sf"/>
</dbReference>
<keyword evidence="3" id="KW-0813">Transport</keyword>
<feature type="transmembrane region" description="Helical" evidence="22">
    <location>
        <begin position="1009"/>
        <end position="1028"/>
    </location>
</feature>
<feature type="transmembrane region" description="Helical" evidence="22">
    <location>
        <begin position="323"/>
        <end position="348"/>
    </location>
</feature>
<dbReference type="SMART" id="SM00831">
    <property type="entry name" value="Cation_ATPase_N"/>
    <property type="match status" value="1"/>
</dbReference>
<dbReference type="InterPro" id="IPR006068">
    <property type="entry name" value="ATPase_P-typ_cation-transptr_C"/>
</dbReference>
<dbReference type="PRINTS" id="PR00119">
    <property type="entry name" value="CATATPASE"/>
</dbReference>
<feature type="domain" description="Cation-transporting P-type ATPase N-terminal" evidence="23">
    <location>
        <begin position="18"/>
        <end position="92"/>
    </location>
</feature>
<evidence type="ECO:0000259" key="23">
    <source>
        <dbReference type="SMART" id="SM00831"/>
    </source>
</evidence>
<dbReference type="SUPFAM" id="SSF81653">
    <property type="entry name" value="Calcium ATPase, transduction domain A"/>
    <property type="match status" value="1"/>
</dbReference>
<keyword evidence="12" id="KW-1278">Translocase</keyword>
<evidence type="ECO:0000256" key="19">
    <source>
        <dbReference type="ARBA" id="ARBA00035029"/>
    </source>
</evidence>
<dbReference type="FunFam" id="3.40.1110.10:FF:000039">
    <property type="entry name" value="Sodium P-type ATPase"/>
    <property type="match status" value="1"/>
</dbReference>
<comment type="cofactor">
    <cofactor evidence="1">
        <name>Mg(2+)</name>
        <dbReference type="ChEBI" id="CHEBI:18420"/>
    </cofactor>
</comment>
<dbReference type="FunFam" id="1.20.1110.10:FF:000020">
    <property type="entry name" value="Sodium ion P-type ATPase"/>
    <property type="match status" value="1"/>
</dbReference>
<dbReference type="SFLD" id="SFLDF00027">
    <property type="entry name" value="p-type_atpase"/>
    <property type="match status" value="1"/>
</dbReference>
<evidence type="ECO:0000256" key="18">
    <source>
        <dbReference type="ARBA" id="ARBA00035017"/>
    </source>
</evidence>
<keyword evidence="9" id="KW-0067">ATP-binding</keyword>
<keyword evidence="8" id="KW-0547">Nucleotide-binding</keyword>
<feature type="transmembrane region" description="Helical" evidence="22">
    <location>
        <begin position="92"/>
        <end position="112"/>
    </location>
</feature>
<dbReference type="GO" id="GO:0006813">
    <property type="term" value="P:potassium ion transport"/>
    <property type="evidence" value="ECO:0007669"/>
    <property type="project" value="UniProtKB-KW"/>
</dbReference>
<evidence type="ECO:0000256" key="8">
    <source>
        <dbReference type="ARBA" id="ARBA00022741"/>
    </source>
</evidence>
<evidence type="ECO:0000256" key="22">
    <source>
        <dbReference type="SAM" id="Phobius"/>
    </source>
</evidence>
<evidence type="ECO:0000256" key="7">
    <source>
        <dbReference type="ARBA" id="ARBA00022723"/>
    </source>
</evidence>
<keyword evidence="7" id="KW-0479">Metal-binding</keyword>
<keyword evidence="17" id="KW-0739">Sodium transport</keyword>
<evidence type="ECO:0000256" key="2">
    <source>
        <dbReference type="ARBA" id="ARBA00004651"/>
    </source>
</evidence>
<dbReference type="OrthoDB" id="3352408at2759"/>
<feature type="transmembrane region" description="Helical" evidence="22">
    <location>
        <begin position="264"/>
        <end position="285"/>
    </location>
</feature>
<evidence type="ECO:0000256" key="21">
    <source>
        <dbReference type="ARBA" id="ARBA00049499"/>
    </source>
</evidence>
<dbReference type="SFLD" id="SFLDS00003">
    <property type="entry name" value="Haloacid_Dehalogenase"/>
    <property type="match status" value="1"/>
</dbReference>
<evidence type="ECO:0000256" key="17">
    <source>
        <dbReference type="ARBA" id="ARBA00023201"/>
    </source>
</evidence>
<comment type="catalytic activity">
    <reaction evidence="20">
        <text>K(+)(in) + ATP + H2O = K(+)(out) + ADP + phosphate + H(+)</text>
        <dbReference type="Rhea" id="RHEA:75815"/>
        <dbReference type="ChEBI" id="CHEBI:15377"/>
        <dbReference type="ChEBI" id="CHEBI:15378"/>
        <dbReference type="ChEBI" id="CHEBI:29103"/>
        <dbReference type="ChEBI" id="CHEBI:30616"/>
        <dbReference type="ChEBI" id="CHEBI:43474"/>
        <dbReference type="ChEBI" id="CHEBI:456216"/>
    </reaction>
</comment>
<dbReference type="GO" id="GO:0005886">
    <property type="term" value="C:plasma membrane"/>
    <property type="evidence" value="ECO:0007669"/>
    <property type="project" value="UniProtKB-SubCell"/>
</dbReference>
<dbReference type="InterPro" id="IPR036412">
    <property type="entry name" value="HAD-like_sf"/>
</dbReference>
<dbReference type="InterPro" id="IPR059000">
    <property type="entry name" value="ATPase_P-type_domA"/>
</dbReference>
<dbReference type="Pfam" id="PF00689">
    <property type="entry name" value="Cation_ATPase_C"/>
    <property type="match status" value="1"/>
</dbReference>